<dbReference type="SFLD" id="SFLDS00003">
    <property type="entry name" value="Haloacid_Dehalogenase"/>
    <property type="match status" value="1"/>
</dbReference>
<dbReference type="EMBL" id="LIAE01006812">
    <property type="protein sequence ID" value="PAV84906.1"/>
    <property type="molecule type" value="Genomic_DNA"/>
</dbReference>
<dbReference type="PANTHER" id="PTHR47829:SF1">
    <property type="entry name" value="HAD FAMILY PHOSPHATASE"/>
    <property type="match status" value="1"/>
</dbReference>
<dbReference type="NCBIfam" id="TIGR01509">
    <property type="entry name" value="HAD-SF-IA-v3"/>
    <property type="match status" value="1"/>
</dbReference>
<dbReference type="Gene3D" id="1.10.150.240">
    <property type="entry name" value="Putative phosphatase, domain 2"/>
    <property type="match status" value="1"/>
</dbReference>
<dbReference type="CDD" id="cd02603">
    <property type="entry name" value="HAD_sEH-N_like"/>
    <property type="match status" value="1"/>
</dbReference>
<dbReference type="PANTHER" id="PTHR47829">
    <property type="entry name" value="HYDROLASE, PUTATIVE (AFU_ORTHOLOGUE AFUA_1G12880)-RELATED"/>
    <property type="match status" value="1"/>
</dbReference>
<dbReference type="SFLD" id="SFLDG01129">
    <property type="entry name" value="C1.5:_HAD__Beta-PGM__Phosphata"/>
    <property type="match status" value="1"/>
</dbReference>
<reference evidence="2 3" key="1">
    <citation type="journal article" date="2017" name="Curr. Biol.">
        <title>Genome architecture and evolution of a unichromosomal asexual nematode.</title>
        <authorList>
            <person name="Fradin H."/>
            <person name="Zegar C."/>
            <person name="Gutwein M."/>
            <person name="Lucas J."/>
            <person name="Kovtun M."/>
            <person name="Corcoran D."/>
            <person name="Baugh L.R."/>
            <person name="Kiontke K."/>
            <person name="Gunsalus K."/>
            <person name="Fitch D.H."/>
            <person name="Piano F."/>
        </authorList>
    </citation>
    <scope>NUCLEOTIDE SEQUENCE [LARGE SCALE GENOMIC DNA]</scope>
    <source>
        <strain evidence="2">PF1309</strain>
    </source>
</reference>
<protein>
    <submittedName>
        <fullName evidence="2">Uncharacterized protein</fullName>
    </submittedName>
</protein>
<dbReference type="Gene3D" id="3.40.50.1000">
    <property type="entry name" value="HAD superfamily/HAD-like"/>
    <property type="match status" value="1"/>
</dbReference>
<name>A0A2A2LFA1_9BILA</name>
<dbReference type="InterPro" id="IPR011945">
    <property type="entry name" value="HAD-SF_ppase_IA/epoxid_hydro_N"/>
</dbReference>
<evidence type="ECO:0000313" key="3">
    <source>
        <dbReference type="Proteomes" id="UP000218231"/>
    </source>
</evidence>
<dbReference type="STRING" id="2018661.A0A2A2LFA1"/>
<keyword evidence="3" id="KW-1185">Reference proteome</keyword>
<comment type="caution">
    <text evidence="2">The sequence shown here is derived from an EMBL/GenBank/DDBJ whole genome shotgun (WGS) entry which is preliminary data.</text>
</comment>
<dbReference type="InterPro" id="IPR052898">
    <property type="entry name" value="ACAD10-like"/>
</dbReference>
<dbReference type="Pfam" id="PF00702">
    <property type="entry name" value="Hydrolase"/>
    <property type="match status" value="1"/>
</dbReference>
<sequence>MPIALKYKAVIFDYGEVIWMQSRNIHVYKQIEEDNNLAENSLVDTLTSSELSQILPAMFQHNLLIGQYTAEEFDEFFTKAYNKKFGTDFKKLKFFSAIEYDKDAIYEEAVLHMCLILREMGIKTALMLDTYHVDDARKGRKLPGMDKYFDYIFESCLEGVKKPDPKFFKVVLDRLDVDPSEVIFIDDAKANCNTAKSLGMNVIRVENSFDMLEDLQEMLGFELD</sequence>
<gene>
    <name evidence="2" type="ORF">WR25_21766</name>
</gene>
<organism evidence="2 3">
    <name type="scientific">Diploscapter pachys</name>
    <dbReference type="NCBI Taxonomy" id="2018661"/>
    <lineage>
        <taxon>Eukaryota</taxon>
        <taxon>Metazoa</taxon>
        <taxon>Ecdysozoa</taxon>
        <taxon>Nematoda</taxon>
        <taxon>Chromadorea</taxon>
        <taxon>Rhabditida</taxon>
        <taxon>Rhabditina</taxon>
        <taxon>Rhabditomorpha</taxon>
        <taxon>Rhabditoidea</taxon>
        <taxon>Rhabditidae</taxon>
        <taxon>Diploscapter</taxon>
    </lineage>
</organism>
<dbReference type="SUPFAM" id="SSF56784">
    <property type="entry name" value="HAD-like"/>
    <property type="match status" value="1"/>
</dbReference>
<keyword evidence="1" id="KW-0007">Acetylation</keyword>
<evidence type="ECO:0000313" key="2">
    <source>
        <dbReference type="EMBL" id="PAV84906.1"/>
    </source>
</evidence>
<evidence type="ECO:0000256" key="1">
    <source>
        <dbReference type="ARBA" id="ARBA00022990"/>
    </source>
</evidence>
<dbReference type="NCBIfam" id="TIGR02247">
    <property type="entry name" value="HAD-1A3-hyp"/>
    <property type="match status" value="1"/>
</dbReference>
<dbReference type="InterPro" id="IPR023214">
    <property type="entry name" value="HAD_sf"/>
</dbReference>
<dbReference type="AlphaFoldDB" id="A0A2A2LFA1"/>
<dbReference type="InterPro" id="IPR023198">
    <property type="entry name" value="PGP-like_dom2"/>
</dbReference>
<accession>A0A2A2LFA1</accession>
<dbReference type="InterPro" id="IPR036412">
    <property type="entry name" value="HAD-like_sf"/>
</dbReference>
<dbReference type="OrthoDB" id="408373at2759"/>
<proteinExistence type="predicted"/>
<dbReference type="InterPro" id="IPR006439">
    <property type="entry name" value="HAD-SF_hydro_IA"/>
</dbReference>
<dbReference type="Proteomes" id="UP000218231">
    <property type="component" value="Unassembled WGS sequence"/>
</dbReference>